<name>A0A1G9QQ29_9FLAO</name>
<evidence type="ECO:0000256" key="3">
    <source>
        <dbReference type="PIRSR" id="PIRSR607837-1"/>
    </source>
</evidence>
<dbReference type="AlphaFoldDB" id="A0A1G9QQ29"/>
<evidence type="ECO:0000256" key="1">
    <source>
        <dbReference type="ARBA" id="ARBA00008635"/>
    </source>
</evidence>
<dbReference type="SUPFAM" id="SSF109854">
    <property type="entry name" value="DinB/YfiT-like putative metalloenzymes"/>
    <property type="match status" value="1"/>
</dbReference>
<comment type="similarity">
    <text evidence="1">Belongs to the DinB family.</text>
</comment>
<feature type="binding site" evidence="3">
    <location>
        <position position="144"/>
    </location>
    <ligand>
        <name>a divalent metal cation</name>
        <dbReference type="ChEBI" id="CHEBI:60240"/>
    </ligand>
</feature>
<protein>
    <submittedName>
        <fullName evidence="4">Uncharacterized damage-inducible protein DinB (Forms a four-helix bundle)</fullName>
    </submittedName>
</protein>
<feature type="binding site" evidence="3">
    <location>
        <position position="148"/>
    </location>
    <ligand>
        <name>a divalent metal cation</name>
        <dbReference type="ChEBI" id="CHEBI:60240"/>
    </ligand>
</feature>
<keyword evidence="5" id="KW-1185">Reference proteome</keyword>
<dbReference type="InterPro" id="IPR007837">
    <property type="entry name" value="DinB"/>
</dbReference>
<accession>A0A1G9QQ29</accession>
<dbReference type="Proteomes" id="UP000199440">
    <property type="component" value="Unassembled WGS sequence"/>
</dbReference>
<feature type="binding site" evidence="3">
    <location>
        <position position="66"/>
    </location>
    <ligand>
        <name>a divalent metal cation</name>
        <dbReference type="ChEBI" id="CHEBI:60240"/>
    </ligand>
</feature>
<sequence length="169" mass="19601">MKKTFFILFGLIHLNAMSQDLFIETFLEKWENSKIYLIQLAEAMPETQYAFKPTEKQRTFTAQLIHIKENIDWLSNTYFGSGDLQKEKMGPTPTKQQLIEAMKKSFDGSANLIANLAPEKLAEKVDFFAGEKTKMQIMNLMQDHVAHHRGQLVVYLKLNQIEPPQYTGW</sequence>
<dbReference type="InterPro" id="IPR034660">
    <property type="entry name" value="DinB/YfiT-like"/>
</dbReference>
<gene>
    <name evidence="4" type="ORF">SAMN04488514_105155</name>
</gene>
<keyword evidence="2 3" id="KW-0479">Metal-binding</keyword>
<dbReference type="STRING" id="192904.SAMN04488514_105155"/>
<evidence type="ECO:0000313" key="5">
    <source>
        <dbReference type="Proteomes" id="UP000199440"/>
    </source>
</evidence>
<reference evidence="4 5" key="1">
    <citation type="submission" date="2016-10" db="EMBL/GenBank/DDBJ databases">
        <authorList>
            <person name="de Groot N.N."/>
        </authorList>
    </citation>
    <scope>NUCLEOTIDE SEQUENCE [LARGE SCALE GENOMIC DNA]</scope>
    <source>
        <strain evidence="4 5">DSM 19886</strain>
    </source>
</reference>
<dbReference type="GO" id="GO:0046872">
    <property type="term" value="F:metal ion binding"/>
    <property type="evidence" value="ECO:0007669"/>
    <property type="project" value="UniProtKB-KW"/>
</dbReference>
<dbReference type="Pfam" id="PF05163">
    <property type="entry name" value="DinB"/>
    <property type="match status" value="1"/>
</dbReference>
<organism evidence="4 5">
    <name type="scientific">Kriegella aquimaris</name>
    <dbReference type="NCBI Taxonomy" id="192904"/>
    <lineage>
        <taxon>Bacteria</taxon>
        <taxon>Pseudomonadati</taxon>
        <taxon>Bacteroidota</taxon>
        <taxon>Flavobacteriia</taxon>
        <taxon>Flavobacteriales</taxon>
        <taxon>Flavobacteriaceae</taxon>
        <taxon>Kriegella</taxon>
    </lineage>
</organism>
<proteinExistence type="inferred from homology"/>
<evidence type="ECO:0000313" key="4">
    <source>
        <dbReference type="EMBL" id="SDM13108.1"/>
    </source>
</evidence>
<dbReference type="OrthoDB" id="119432at2"/>
<dbReference type="Gene3D" id="1.20.120.450">
    <property type="entry name" value="dinb family like domain"/>
    <property type="match status" value="1"/>
</dbReference>
<dbReference type="RefSeq" id="WP_089889365.1">
    <property type="nucleotide sequence ID" value="NZ_FNGV01000005.1"/>
</dbReference>
<dbReference type="EMBL" id="FNGV01000005">
    <property type="protein sequence ID" value="SDM13108.1"/>
    <property type="molecule type" value="Genomic_DNA"/>
</dbReference>
<evidence type="ECO:0000256" key="2">
    <source>
        <dbReference type="ARBA" id="ARBA00022723"/>
    </source>
</evidence>